<dbReference type="Pfam" id="PF18098">
    <property type="entry name" value="RPN5_C"/>
    <property type="match status" value="1"/>
</dbReference>
<keyword evidence="5" id="KW-1185">Reference proteome</keyword>
<dbReference type="PROSITE" id="PS50250">
    <property type="entry name" value="PCI"/>
    <property type="match status" value="1"/>
</dbReference>
<dbReference type="OMA" id="AENEMFK"/>
<organism evidence="4 5">
    <name type="scientific">Gonapodya prolifera (strain JEL478)</name>
    <name type="common">Monoblepharis prolifera</name>
    <dbReference type="NCBI Taxonomy" id="1344416"/>
    <lineage>
        <taxon>Eukaryota</taxon>
        <taxon>Fungi</taxon>
        <taxon>Fungi incertae sedis</taxon>
        <taxon>Chytridiomycota</taxon>
        <taxon>Chytridiomycota incertae sedis</taxon>
        <taxon>Monoblepharidomycetes</taxon>
        <taxon>Monoblepharidales</taxon>
        <taxon>Gonapodyaceae</taxon>
        <taxon>Gonapodya</taxon>
    </lineage>
</organism>
<dbReference type="STRING" id="1344416.A0A139AQ72"/>
<comment type="similarity">
    <text evidence="1">Belongs to the proteasome subunit p55 family.</text>
</comment>
<dbReference type="Pfam" id="PF22241">
    <property type="entry name" value="PSMD12-CSN4_N"/>
    <property type="match status" value="1"/>
</dbReference>
<dbReference type="Gene3D" id="1.10.10.10">
    <property type="entry name" value="Winged helix-like DNA-binding domain superfamily/Winged helix DNA-binding domain"/>
    <property type="match status" value="1"/>
</dbReference>
<dbReference type="GO" id="GO:0008180">
    <property type="term" value="C:COP9 signalosome"/>
    <property type="evidence" value="ECO:0007669"/>
    <property type="project" value="EnsemblFungi"/>
</dbReference>
<gene>
    <name evidence="4" type="ORF">M427DRAFT_132594</name>
</gene>
<name>A0A139AQ72_GONPJ</name>
<evidence type="ECO:0000256" key="1">
    <source>
        <dbReference type="ARBA" id="ARBA00006397"/>
    </source>
</evidence>
<protein>
    <submittedName>
        <fullName evidence="4">PCI-domain-containing protein</fullName>
    </submittedName>
</protein>
<dbReference type="OrthoDB" id="268763at2759"/>
<dbReference type="GO" id="GO:0034515">
    <property type="term" value="C:proteasome storage granule"/>
    <property type="evidence" value="ECO:0007669"/>
    <property type="project" value="EnsemblFungi"/>
</dbReference>
<feature type="domain" description="PCI" evidence="3">
    <location>
        <begin position="234"/>
        <end position="409"/>
    </location>
</feature>
<accession>A0A139AQ72</accession>
<dbReference type="InterPro" id="IPR040134">
    <property type="entry name" value="PSMD12/CSN4"/>
</dbReference>
<dbReference type="SMART" id="SM00088">
    <property type="entry name" value="PINT"/>
    <property type="match status" value="1"/>
</dbReference>
<evidence type="ECO:0000256" key="2">
    <source>
        <dbReference type="ARBA" id="ARBA00022942"/>
    </source>
</evidence>
<dbReference type="Proteomes" id="UP000070544">
    <property type="component" value="Unassembled WGS sequence"/>
</dbReference>
<dbReference type="Pfam" id="PF01399">
    <property type="entry name" value="PCI"/>
    <property type="match status" value="1"/>
</dbReference>
<dbReference type="GO" id="GO:0000338">
    <property type="term" value="P:protein deneddylation"/>
    <property type="evidence" value="ECO:0007669"/>
    <property type="project" value="EnsemblFungi"/>
</dbReference>
<evidence type="ECO:0000259" key="3">
    <source>
        <dbReference type="PROSITE" id="PS50250"/>
    </source>
</evidence>
<dbReference type="InterPro" id="IPR000717">
    <property type="entry name" value="PCI_dom"/>
</dbReference>
<dbReference type="PANTHER" id="PTHR10855:SF1">
    <property type="entry name" value="26S PROTEASOME NON-ATPASE REGULATORY SUBUNIT 12"/>
    <property type="match status" value="1"/>
</dbReference>
<dbReference type="GO" id="GO:0008541">
    <property type="term" value="C:proteasome regulatory particle, lid subcomplex"/>
    <property type="evidence" value="ECO:0007669"/>
    <property type="project" value="EnsemblFungi"/>
</dbReference>
<dbReference type="InterPro" id="IPR040896">
    <property type="entry name" value="RPN5_C"/>
</dbReference>
<dbReference type="InterPro" id="IPR054559">
    <property type="entry name" value="PSMD12-CSN4-like_N"/>
</dbReference>
<dbReference type="SUPFAM" id="SSF46785">
    <property type="entry name" value="Winged helix' DNA-binding domain"/>
    <property type="match status" value="1"/>
</dbReference>
<dbReference type="FunFam" id="1.10.10.10:FF:000070">
    <property type="entry name" value="26S proteasome non-ATPase regulatory subunit 12"/>
    <property type="match status" value="1"/>
</dbReference>
<proteinExistence type="inferred from homology"/>
<dbReference type="AlphaFoldDB" id="A0A139AQ72"/>
<evidence type="ECO:0000313" key="4">
    <source>
        <dbReference type="EMBL" id="KXS18653.1"/>
    </source>
</evidence>
<dbReference type="PANTHER" id="PTHR10855">
    <property type="entry name" value="26S PROTEASOME NON-ATPASE REGULATORY SUBUNIT 12/COP9 SIGNALOSOME COMPLEX SUBUNIT 4"/>
    <property type="match status" value="1"/>
</dbReference>
<reference evidence="4 5" key="1">
    <citation type="journal article" date="2015" name="Genome Biol. Evol.">
        <title>Phylogenomic analyses indicate that early fungi evolved digesting cell walls of algal ancestors of land plants.</title>
        <authorList>
            <person name="Chang Y."/>
            <person name="Wang S."/>
            <person name="Sekimoto S."/>
            <person name="Aerts A.L."/>
            <person name="Choi C."/>
            <person name="Clum A."/>
            <person name="LaButti K.M."/>
            <person name="Lindquist E.A."/>
            <person name="Yee Ngan C."/>
            <person name="Ohm R.A."/>
            <person name="Salamov A.A."/>
            <person name="Grigoriev I.V."/>
            <person name="Spatafora J.W."/>
            <person name="Berbee M.L."/>
        </authorList>
    </citation>
    <scope>NUCLEOTIDE SEQUENCE [LARGE SCALE GENOMIC DNA]</scope>
    <source>
        <strain evidence="4 5">JEL478</strain>
    </source>
</reference>
<evidence type="ECO:0000313" key="5">
    <source>
        <dbReference type="Proteomes" id="UP000070544"/>
    </source>
</evidence>
<keyword evidence="2" id="KW-0647">Proteasome</keyword>
<dbReference type="InterPro" id="IPR036390">
    <property type="entry name" value="WH_DNA-bd_sf"/>
</dbReference>
<dbReference type="EMBL" id="KQ965741">
    <property type="protein sequence ID" value="KXS18653.1"/>
    <property type="molecule type" value="Genomic_DNA"/>
</dbReference>
<dbReference type="GO" id="GO:0043161">
    <property type="term" value="P:proteasome-mediated ubiquitin-dependent protein catabolic process"/>
    <property type="evidence" value="ECO:0007669"/>
    <property type="project" value="EnsemblFungi"/>
</dbReference>
<sequence>MATDGISEPKIEKDWSKEVDEILPKAVALAKESKLQEALEQLLTLEKQTRSSADVLSNGRVLVQIVTLIHDAKDWKQLNEYVTLLSKKHGLLKGAVSKMVQQAMTYLESTPDKPTKLELIETLRTVTEGKIFVEVERARLTRMLSKIKEDEGNINDATEILHELQVETFGSMERREKTDFILEQMRLSLLKRDFTRLQIISRKISIKYFDDAANEDLKLRFYEIMIQHALHEENFLNVTKYYRQVYNSKTVKEDDSKWPEVLKNVVLFIVLSPYDNEQSDLIHRIDEDSKLAQVPQFKEFLKNFITHELMRWPKIVEIYSGDIRNSYVFASTSEEGKRRWEHLHKRVIEHNIRVIAKYYQRITFKRLTQLLDLSPADAEEYLSKLVVSKTIHARIDRPAGIITFVSRKDPNSILTSWSHSVNEVLELIAKTTHLIAKEEIVHSAKLSKRVGAAE</sequence>
<dbReference type="InterPro" id="IPR036388">
    <property type="entry name" value="WH-like_DNA-bd_sf"/>
</dbReference>